<keyword evidence="4" id="KW-1185">Reference proteome</keyword>
<evidence type="ECO:0000256" key="1">
    <source>
        <dbReference type="SAM" id="MobiDB-lite"/>
    </source>
</evidence>
<dbReference type="EMBL" id="QXGH01000035">
    <property type="protein sequence ID" value="RHW24158.1"/>
    <property type="molecule type" value="Genomic_DNA"/>
</dbReference>
<dbReference type="AlphaFoldDB" id="A0A417XUK3"/>
<proteinExistence type="predicted"/>
<dbReference type="PANTHER" id="PTHR48104:SF30">
    <property type="entry name" value="METACASPASE-1"/>
    <property type="match status" value="1"/>
</dbReference>
<name>A0A417XUK3_9ACTN</name>
<dbReference type="GO" id="GO:0006508">
    <property type="term" value="P:proteolysis"/>
    <property type="evidence" value="ECO:0007669"/>
    <property type="project" value="InterPro"/>
</dbReference>
<dbReference type="PANTHER" id="PTHR48104">
    <property type="entry name" value="METACASPASE-4"/>
    <property type="match status" value="1"/>
</dbReference>
<accession>A0A417XUK3</accession>
<evidence type="ECO:0000259" key="2">
    <source>
        <dbReference type="Pfam" id="PF00656"/>
    </source>
</evidence>
<dbReference type="SUPFAM" id="SSF52129">
    <property type="entry name" value="Caspase-like"/>
    <property type="match status" value="1"/>
</dbReference>
<dbReference type="Proteomes" id="UP000283644">
    <property type="component" value="Unassembled WGS sequence"/>
</dbReference>
<dbReference type="RefSeq" id="WP_118928177.1">
    <property type="nucleotide sequence ID" value="NZ_QXGH01000035.1"/>
</dbReference>
<dbReference type="GO" id="GO:0004197">
    <property type="term" value="F:cysteine-type endopeptidase activity"/>
    <property type="evidence" value="ECO:0007669"/>
    <property type="project" value="InterPro"/>
</dbReference>
<protein>
    <submittedName>
        <fullName evidence="3">Caspase family protein</fullName>
    </submittedName>
</protein>
<dbReference type="Gene3D" id="3.40.50.1460">
    <property type="match status" value="1"/>
</dbReference>
<evidence type="ECO:0000313" key="4">
    <source>
        <dbReference type="Proteomes" id="UP000283644"/>
    </source>
</evidence>
<feature type="region of interest" description="Disordered" evidence="1">
    <location>
        <begin position="669"/>
        <end position="698"/>
    </location>
</feature>
<dbReference type="InterPro" id="IPR050452">
    <property type="entry name" value="Metacaspase"/>
</dbReference>
<feature type="region of interest" description="Disordered" evidence="1">
    <location>
        <begin position="320"/>
        <end position="339"/>
    </location>
</feature>
<organism evidence="3 4">
    <name type="scientific">Nocardioides immobilis</name>
    <dbReference type="NCBI Taxonomy" id="2049295"/>
    <lineage>
        <taxon>Bacteria</taxon>
        <taxon>Bacillati</taxon>
        <taxon>Actinomycetota</taxon>
        <taxon>Actinomycetes</taxon>
        <taxon>Propionibacteriales</taxon>
        <taxon>Nocardioidaceae</taxon>
        <taxon>Nocardioides</taxon>
    </lineage>
</organism>
<comment type="caution">
    <text evidence="3">The sequence shown here is derived from an EMBL/GenBank/DDBJ whole genome shotgun (WGS) entry which is preliminary data.</text>
</comment>
<feature type="domain" description="Peptidase C14 caspase" evidence="2">
    <location>
        <begin position="405"/>
        <end position="653"/>
    </location>
</feature>
<feature type="compositionally biased region" description="Low complexity" evidence="1">
    <location>
        <begin position="670"/>
        <end position="679"/>
    </location>
</feature>
<dbReference type="GO" id="GO:0005737">
    <property type="term" value="C:cytoplasm"/>
    <property type="evidence" value="ECO:0007669"/>
    <property type="project" value="TreeGrafter"/>
</dbReference>
<dbReference type="Pfam" id="PF00656">
    <property type="entry name" value="Peptidase_C14"/>
    <property type="match status" value="1"/>
</dbReference>
<dbReference type="OrthoDB" id="3719185at2"/>
<dbReference type="InterPro" id="IPR011600">
    <property type="entry name" value="Pept_C14_caspase"/>
</dbReference>
<gene>
    <name evidence="3" type="ORF">D0Z08_25915</name>
</gene>
<reference evidence="3 4" key="1">
    <citation type="submission" date="2018-09" db="EMBL/GenBank/DDBJ databases">
        <title>Genome sequencing of Nocardioides immobilis CCTCC AB 2017083 for comparison to Nocardioides silvaticus.</title>
        <authorList>
            <person name="Li C."/>
            <person name="Wang G."/>
        </authorList>
    </citation>
    <scope>NUCLEOTIDE SEQUENCE [LARGE SCALE GENOMIC DNA]</scope>
    <source>
        <strain evidence="3 4">CCTCC AB 2017083</strain>
    </source>
</reference>
<evidence type="ECO:0000313" key="3">
    <source>
        <dbReference type="EMBL" id="RHW24158.1"/>
    </source>
</evidence>
<sequence>MTTTEAARKAPSLTREELRAIHPYVVCMEDGRLAEGASTLPTGTDDFQTVKADIDKLFKTTLPEFIKMHGKPVPMMLWAHGGLVDKAGGLRVAHTQVAWWQANGVFPVHFVWRTGLAESLWDAVKDSLPGRPRGWLDDGWDKLIEIAVRGARGKDTWGAMKTTAKLASEKDTGGAWYFAQKLAAFIDANPGSVSVHTAGHSAGSIFHSHLIPELLSAGVPEIASLNLLAPAIRVDEFKQRLLKKSVLDKITKTTIFTMTESFEKDDTCIGIYRKSLLYLIRAALEDESGAEILGLQECLKRDKALNVLLGKAGSGDKGEVMWSETVGGGPRTSSMSRSHGGFDNDAQTMDSLARRVIDNDQLPAKFETVPGARGVAEASSPWPSEREVLDYISAREAAKPKATGKRALCIGIDMYPLVEDQLGGCVADARAWKQELQHAGFTVDIIEDGDATRQRIVESIQDLILKSRDGDVLVLQYSGHGTTIDDLDGDDLEEAMRTREEKDEALCPVDFRDGELLIDDDLGQLWDLLPEGVNLTVFFDSCHSGGGQRAVMKPPAPSPTRKARLVRMEPENIEAYKEKRGGLPRATRSLDSERSVYFAACQADELAFEHNGQGDFTRIALPHLREFLTRTNQEFYDTVLAEFGGDRQQTPVLLPPALTSRTFLAPLSHAPKGSAATGPTPAPASPIESVSPAGTTRREQAVASILRGVADLIES</sequence>
<dbReference type="InterPro" id="IPR029030">
    <property type="entry name" value="Caspase-like_dom_sf"/>
</dbReference>